<dbReference type="Proteomes" id="UP001162131">
    <property type="component" value="Unassembled WGS sequence"/>
</dbReference>
<evidence type="ECO:0000256" key="2">
    <source>
        <dbReference type="ARBA" id="ARBA00022692"/>
    </source>
</evidence>
<keyword evidence="8" id="KW-1185">Reference proteome</keyword>
<evidence type="ECO:0000313" key="8">
    <source>
        <dbReference type="Proteomes" id="UP001162131"/>
    </source>
</evidence>
<evidence type="ECO:0000256" key="5">
    <source>
        <dbReference type="SAM" id="Phobius"/>
    </source>
</evidence>
<evidence type="ECO:0000256" key="1">
    <source>
        <dbReference type="ARBA" id="ARBA00004141"/>
    </source>
</evidence>
<feature type="transmembrane region" description="Helical" evidence="5">
    <location>
        <begin position="363"/>
        <end position="383"/>
    </location>
</feature>
<dbReference type="PANTHER" id="PTHR22950">
    <property type="entry name" value="AMINO ACID TRANSPORTER"/>
    <property type="match status" value="1"/>
</dbReference>
<feature type="transmembrane region" description="Helical" evidence="5">
    <location>
        <begin position="150"/>
        <end position="167"/>
    </location>
</feature>
<dbReference type="EMBL" id="CAJZBQ010000002">
    <property type="protein sequence ID" value="CAG9310253.1"/>
    <property type="molecule type" value="Genomic_DNA"/>
</dbReference>
<name>A0AAU9IPN4_9CILI</name>
<proteinExistence type="predicted"/>
<accession>A0AAU9IPN4</accession>
<dbReference type="GO" id="GO:0016020">
    <property type="term" value="C:membrane"/>
    <property type="evidence" value="ECO:0007669"/>
    <property type="project" value="UniProtKB-SubCell"/>
</dbReference>
<keyword evidence="2 5" id="KW-0812">Transmembrane</keyword>
<feature type="transmembrane region" description="Helical" evidence="5">
    <location>
        <begin position="395"/>
        <end position="413"/>
    </location>
</feature>
<feature type="transmembrane region" description="Helical" evidence="5">
    <location>
        <begin position="260"/>
        <end position="277"/>
    </location>
</feature>
<dbReference type="Pfam" id="PF01490">
    <property type="entry name" value="Aa_trans"/>
    <property type="match status" value="1"/>
</dbReference>
<evidence type="ECO:0000259" key="6">
    <source>
        <dbReference type="Pfam" id="PF01490"/>
    </source>
</evidence>
<dbReference type="PANTHER" id="PTHR22950:SF702">
    <property type="entry name" value="AMINO ACID TRANSPORTER PROTEIN"/>
    <property type="match status" value="1"/>
</dbReference>
<feature type="transmembrane region" description="Helical" evidence="5">
    <location>
        <begin position="219"/>
        <end position="239"/>
    </location>
</feature>
<comment type="subcellular location">
    <subcellularLocation>
        <location evidence="1">Membrane</location>
        <topology evidence="1">Multi-pass membrane protein</topology>
    </subcellularLocation>
</comment>
<evidence type="ECO:0000256" key="3">
    <source>
        <dbReference type="ARBA" id="ARBA00022989"/>
    </source>
</evidence>
<dbReference type="AlphaFoldDB" id="A0AAU9IPN4"/>
<feature type="transmembrane region" description="Helical" evidence="5">
    <location>
        <begin position="179"/>
        <end position="199"/>
    </location>
</feature>
<comment type="caution">
    <text evidence="7">The sequence shown here is derived from an EMBL/GenBank/DDBJ whole genome shotgun (WGS) entry which is preliminary data.</text>
</comment>
<keyword evidence="4 5" id="KW-0472">Membrane</keyword>
<feature type="transmembrane region" description="Helical" evidence="5">
    <location>
        <begin position="111"/>
        <end position="130"/>
    </location>
</feature>
<organism evidence="7 8">
    <name type="scientific">Blepharisma stoltei</name>
    <dbReference type="NCBI Taxonomy" id="1481888"/>
    <lineage>
        <taxon>Eukaryota</taxon>
        <taxon>Sar</taxon>
        <taxon>Alveolata</taxon>
        <taxon>Ciliophora</taxon>
        <taxon>Postciliodesmatophora</taxon>
        <taxon>Heterotrichea</taxon>
        <taxon>Heterotrichida</taxon>
        <taxon>Blepharismidae</taxon>
        <taxon>Blepharisma</taxon>
    </lineage>
</organism>
<reference evidence="7" key="1">
    <citation type="submission" date="2021-09" db="EMBL/GenBank/DDBJ databases">
        <authorList>
            <consortium name="AG Swart"/>
            <person name="Singh M."/>
            <person name="Singh A."/>
            <person name="Seah K."/>
            <person name="Emmerich C."/>
        </authorList>
    </citation>
    <scope>NUCLEOTIDE SEQUENCE</scope>
    <source>
        <strain evidence="7">ATCC30299</strain>
    </source>
</reference>
<feature type="domain" description="Amino acid transporter transmembrane" evidence="6">
    <location>
        <begin position="27"/>
        <end position="396"/>
    </location>
</feature>
<feature type="transmembrane region" description="Helical" evidence="5">
    <location>
        <begin position="339"/>
        <end position="357"/>
    </location>
</feature>
<keyword evidence="3 5" id="KW-1133">Transmembrane helix</keyword>
<dbReference type="InterPro" id="IPR013057">
    <property type="entry name" value="AA_transpt_TM"/>
</dbReference>
<protein>
    <recommendedName>
        <fullName evidence="6">Amino acid transporter transmembrane domain-containing protein</fullName>
    </recommendedName>
</protein>
<evidence type="ECO:0000313" key="7">
    <source>
        <dbReference type="EMBL" id="CAG9310253.1"/>
    </source>
</evidence>
<evidence type="ECO:0000256" key="4">
    <source>
        <dbReference type="ARBA" id="ARBA00023136"/>
    </source>
</evidence>
<feature type="transmembrane region" description="Helical" evidence="5">
    <location>
        <begin position="297"/>
        <end position="318"/>
    </location>
</feature>
<feature type="transmembrane region" description="Helical" evidence="5">
    <location>
        <begin position="34"/>
        <end position="52"/>
    </location>
</feature>
<sequence>MKILENDSGLSFKKKNSFALLANPIRPGSMTSSVCTLCSVIIGSGVMGLPYAVHKCGLLLGIFFILFSGLTCSFYYKILINAVDKTKETTYIGIVAALLGKTPQKIIQISLIIYSIGILCSYQAMIAQFLDSLLHSINIIPSEYGDYCKIPITLIINLFVLFPLSLYRRLSSLRYTSIISVTTIIYISAIVFIQTPSYLSRKYEFWEHFNWINFDYGAVNGLCIILFAFEASRAIPIVYSEMKKRNPNKMGEIIGKTNNLIIAFYLVIGVFGFLSHIDNMPRLIVNREPLEENSIDLPMIMAKFCLSFTLMLGVPANVHMTRMAISNLSTKLNTGINTHIAITALILLYSVITAIKIPDAISYFKIIGGIFSVLIGKIFPTLIYWKLETSEFKRILLSSWTIFLTMLGISTAYEALKG</sequence>
<feature type="transmembrane region" description="Helical" evidence="5">
    <location>
        <begin position="58"/>
        <end position="76"/>
    </location>
</feature>
<gene>
    <name evidence="7" type="ORF">BSTOLATCC_MIC1107</name>
</gene>
<dbReference type="GO" id="GO:0015179">
    <property type="term" value="F:L-amino acid transmembrane transporter activity"/>
    <property type="evidence" value="ECO:0007669"/>
    <property type="project" value="TreeGrafter"/>
</dbReference>